<feature type="compositionally biased region" description="Basic and acidic residues" evidence="1">
    <location>
        <begin position="408"/>
        <end position="425"/>
    </location>
</feature>
<feature type="region of interest" description="Disordered" evidence="1">
    <location>
        <begin position="181"/>
        <end position="201"/>
    </location>
</feature>
<accession>A0A067Q2M2</accession>
<organism evidence="2 3">
    <name type="scientific">Jaapia argillacea MUCL 33604</name>
    <dbReference type="NCBI Taxonomy" id="933084"/>
    <lineage>
        <taxon>Eukaryota</taxon>
        <taxon>Fungi</taxon>
        <taxon>Dikarya</taxon>
        <taxon>Basidiomycota</taxon>
        <taxon>Agaricomycotina</taxon>
        <taxon>Agaricomycetes</taxon>
        <taxon>Agaricomycetidae</taxon>
        <taxon>Jaapiales</taxon>
        <taxon>Jaapiaceae</taxon>
        <taxon>Jaapia</taxon>
    </lineage>
</organism>
<dbReference type="AlphaFoldDB" id="A0A067Q2M2"/>
<dbReference type="InParanoid" id="A0A067Q2M2"/>
<dbReference type="HOGENOM" id="CLU_035832_0_0_1"/>
<sequence length="601" mass="64930">MPNLSDSIDRLLYTSQSIKSTAASIASTPSSSSSSNSGPFARALLHTHLGDLIRDVDSSEIGLFNLVPPTRQIAQDGDKGADKGVGIGQSGLVGGEITRVEFHGATPLRRGGAAGRGGDPSKVKEVEPEVYASATLKYLDRYNTIRPMPRARAQVIAMLEDLASVREDIETYTDRLDSLNHQQADDLDGEPPPSPKSMAVEEERRIQELQVRINELKKQKEALLKKPTRPRSRFTKPPTKPAPKPVVDVSVQEEVFWNTPAAKARTLQFTAEAQSQELLLDADDGLMGELGDVSVGFASPLPAGGNQIRKGLGFGLGAGRRDLRDVAKAREVDQGSPPVRDSQGSQDKPEVTHLVHDSDELPDAPSTTSEADETVVLSKPPIPSIQRVPMPLPPSPPRSVQTPVQPKRSPDRTKTVKESAKKPRLKVTTEMERIVTKMWSSVGEIIMPGNTFDVSSGGGNRPPRAKDTMYAFGLYCRCTQPNHIFRSSAYLDTLCSQVLSPPSPSTSSVSSLAPPVLPSTPTTHQLLTSLLLLTLLTSPTLSMEINALKEVLASRLKQSGDGEEDGMGAQASQRALYGCVAKRLVRIERGKGEQIVKFVDV</sequence>
<dbReference type="EMBL" id="KL197719">
    <property type="protein sequence ID" value="KDQ57742.1"/>
    <property type="molecule type" value="Genomic_DNA"/>
</dbReference>
<evidence type="ECO:0000256" key="1">
    <source>
        <dbReference type="SAM" id="MobiDB-lite"/>
    </source>
</evidence>
<feature type="compositionally biased region" description="Basic and acidic residues" evidence="1">
    <location>
        <begin position="347"/>
        <end position="359"/>
    </location>
</feature>
<protein>
    <submittedName>
        <fullName evidence="2">Uncharacterized protein</fullName>
    </submittedName>
</protein>
<gene>
    <name evidence="2" type="ORF">JAAARDRAFT_35427</name>
</gene>
<feature type="region of interest" description="Disordered" evidence="1">
    <location>
        <begin position="225"/>
        <end position="246"/>
    </location>
</feature>
<keyword evidence="3" id="KW-1185">Reference proteome</keyword>
<dbReference type="Proteomes" id="UP000027265">
    <property type="component" value="Unassembled WGS sequence"/>
</dbReference>
<reference evidence="3" key="1">
    <citation type="journal article" date="2014" name="Proc. Natl. Acad. Sci. U.S.A.">
        <title>Extensive sampling of basidiomycete genomes demonstrates inadequacy of the white-rot/brown-rot paradigm for wood decay fungi.</title>
        <authorList>
            <person name="Riley R."/>
            <person name="Salamov A.A."/>
            <person name="Brown D.W."/>
            <person name="Nagy L.G."/>
            <person name="Floudas D."/>
            <person name="Held B.W."/>
            <person name="Levasseur A."/>
            <person name="Lombard V."/>
            <person name="Morin E."/>
            <person name="Otillar R."/>
            <person name="Lindquist E.A."/>
            <person name="Sun H."/>
            <person name="LaButti K.M."/>
            <person name="Schmutz J."/>
            <person name="Jabbour D."/>
            <person name="Luo H."/>
            <person name="Baker S.E."/>
            <person name="Pisabarro A.G."/>
            <person name="Walton J.D."/>
            <person name="Blanchette R.A."/>
            <person name="Henrissat B."/>
            <person name="Martin F."/>
            <person name="Cullen D."/>
            <person name="Hibbett D.S."/>
            <person name="Grigoriev I.V."/>
        </authorList>
    </citation>
    <scope>NUCLEOTIDE SEQUENCE [LARGE SCALE GENOMIC DNA]</scope>
    <source>
        <strain evidence="3">MUCL 33604</strain>
    </source>
</reference>
<dbReference type="OrthoDB" id="3262547at2759"/>
<evidence type="ECO:0000313" key="3">
    <source>
        <dbReference type="Proteomes" id="UP000027265"/>
    </source>
</evidence>
<dbReference type="STRING" id="933084.A0A067Q2M2"/>
<proteinExistence type="predicted"/>
<feature type="region of interest" description="Disordered" evidence="1">
    <location>
        <begin position="328"/>
        <end position="425"/>
    </location>
</feature>
<name>A0A067Q2M2_9AGAM</name>
<evidence type="ECO:0000313" key="2">
    <source>
        <dbReference type="EMBL" id="KDQ57742.1"/>
    </source>
</evidence>